<accession>A0A8D8TFB6</accession>
<evidence type="ECO:0000313" key="3">
    <source>
        <dbReference type="EMBL" id="CAG6686798.1"/>
    </source>
</evidence>
<dbReference type="AlphaFoldDB" id="A0A8D8TFB6"/>
<feature type="region of interest" description="Disordered" evidence="2">
    <location>
        <begin position="233"/>
        <end position="313"/>
    </location>
</feature>
<feature type="compositionally biased region" description="Basic and acidic residues" evidence="2">
    <location>
        <begin position="418"/>
        <end position="431"/>
    </location>
</feature>
<feature type="compositionally biased region" description="Basic residues" evidence="2">
    <location>
        <begin position="401"/>
        <end position="417"/>
    </location>
</feature>
<feature type="compositionally biased region" description="Basic and acidic residues" evidence="2">
    <location>
        <begin position="365"/>
        <end position="376"/>
    </location>
</feature>
<protein>
    <submittedName>
        <fullName evidence="3">Uncharacterized protein</fullName>
    </submittedName>
</protein>
<evidence type="ECO:0000256" key="2">
    <source>
        <dbReference type="SAM" id="MobiDB-lite"/>
    </source>
</evidence>
<name>A0A8D8TFB6_9HEMI</name>
<sequence length="539" mass="62331">MPNQNKTSNMNRPNTRTTRSTKDNHNFENLTVDDFQHEFDYLVKKHQDESIYSLYEKLCQHYEVTEANLVSQVTGLQEDAKAMQLKIYEDKQSMTQLVEYNESQVKEYMDDIDKANDELKNVREEIKKKDITQEESVKKIRTLEKYLTEAISLKETFEQKHKDAQEEKAEMKLALDALQVTITDLRNQSQILNPHYHMSYDRLSYVNDPEESFNHGDTFNFSLISTMSSTKSFAEELNENENKVNETKNNHVTESNESESREEEEDSGNQTVCEMPRDKNGDEDNTKIRDTPGTRLSPTMFSTPSKDTKLDPRQKQLFSVPDEVLSVLSEQRVENQEHRDTLAQVEIVDLEREDDVSKNNLSRQRNKDEITKEKLIKSTSTKETQSKKKSISMIVLDKNKIPKVVKKAKKSKNPNRKHQNEDKDTQDDKRIPPLSPEIKKYVPSNTGPSPPNNRCINHTALAQHPYGDVINNAIIKISEIEEAVWQSFDRIEKIENTIIKIPNVAGTTTLVTNSSKSDNMKSPTRKSCYMIGDSHLRYI</sequence>
<organism evidence="3">
    <name type="scientific">Cacopsylla melanoneura</name>
    <dbReference type="NCBI Taxonomy" id="428564"/>
    <lineage>
        <taxon>Eukaryota</taxon>
        <taxon>Metazoa</taxon>
        <taxon>Ecdysozoa</taxon>
        <taxon>Arthropoda</taxon>
        <taxon>Hexapoda</taxon>
        <taxon>Insecta</taxon>
        <taxon>Pterygota</taxon>
        <taxon>Neoptera</taxon>
        <taxon>Paraneoptera</taxon>
        <taxon>Hemiptera</taxon>
        <taxon>Sternorrhyncha</taxon>
        <taxon>Psylloidea</taxon>
        <taxon>Psyllidae</taxon>
        <taxon>Psyllinae</taxon>
        <taxon>Cacopsylla</taxon>
    </lineage>
</organism>
<feature type="region of interest" description="Disordered" evidence="2">
    <location>
        <begin position="354"/>
        <end position="451"/>
    </location>
</feature>
<feature type="coiled-coil region" evidence="1">
    <location>
        <begin position="98"/>
        <end position="188"/>
    </location>
</feature>
<feature type="compositionally biased region" description="Acidic residues" evidence="2">
    <location>
        <begin position="256"/>
        <end position="267"/>
    </location>
</feature>
<keyword evidence="1" id="KW-0175">Coiled coil</keyword>
<feature type="compositionally biased region" description="Polar residues" evidence="2">
    <location>
        <begin position="294"/>
        <end position="305"/>
    </location>
</feature>
<proteinExistence type="predicted"/>
<evidence type="ECO:0000256" key="1">
    <source>
        <dbReference type="SAM" id="Coils"/>
    </source>
</evidence>
<feature type="compositionally biased region" description="Basic and acidic residues" evidence="2">
    <location>
        <begin position="275"/>
        <end position="292"/>
    </location>
</feature>
<feature type="compositionally biased region" description="Basic and acidic residues" evidence="2">
    <location>
        <begin position="240"/>
        <end position="251"/>
    </location>
</feature>
<reference evidence="3" key="1">
    <citation type="submission" date="2021-05" db="EMBL/GenBank/DDBJ databases">
        <authorList>
            <person name="Alioto T."/>
            <person name="Alioto T."/>
            <person name="Gomez Garrido J."/>
        </authorList>
    </citation>
    <scope>NUCLEOTIDE SEQUENCE</scope>
</reference>
<feature type="region of interest" description="Disordered" evidence="2">
    <location>
        <begin position="1"/>
        <end position="25"/>
    </location>
</feature>
<dbReference type="EMBL" id="HBUF01278367">
    <property type="protein sequence ID" value="CAG6686798.1"/>
    <property type="molecule type" value="Transcribed_RNA"/>
</dbReference>
<feature type="compositionally biased region" description="Polar residues" evidence="2">
    <location>
        <begin position="1"/>
        <end position="18"/>
    </location>
</feature>